<dbReference type="FunFam" id="3.30.1360.40:FF:000001">
    <property type="entry name" value="Ribosome-recycling factor"/>
    <property type="match status" value="1"/>
</dbReference>
<dbReference type="EMBL" id="BRPL01000002">
    <property type="protein sequence ID" value="GLB46953.1"/>
    <property type="molecule type" value="Genomic_DNA"/>
</dbReference>
<accession>A0A9W6B1J1</accession>
<dbReference type="Gene3D" id="3.30.1360.40">
    <property type="match status" value="1"/>
</dbReference>
<feature type="domain" description="Ribosome recycling factor" evidence="7">
    <location>
        <begin position="23"/>
        <end position="184"/>
    </location>
</feature>
<dbReference type="Proteomes" id="UP001144204">
    <property type="component" value="Unassembled WGS sequence"/>
</dbReference>
<evidence type="ECO:0000256" key="1">
    <source>
        <dbReference type="ARBA" id="ARBA00004496"/>
    </source>
</evidence>
<dbReference type="GO" id="GO:0005737">
    <property type="term" value="C:cytoplasm"/>
    <property type="evidence" value="ECO:0007669"/>
    <property type="project" value="UniProtKB-SubCell"/>
</dbReference>
<evidence type="ECO:0000256" key="6">
    <source>
        <dbReference type="SAM" id="MobiDB-lite"/>
    </source>
</evidence>
<evidence type="ECO:0000256" key="4">
    <source>
        <dbReference type="ARBA" id="ARBA00022917"/>
    </source>
</evidence>
<dbReference type="GO" id="GO:0043023">
    <property type="term" value="F:ribosomal large subunit binding"/>
    <property type="evidence" value="ECO:0007669"/>
    <property type="project" value="TreeGrafter"/>
</dbReference>
<evidence type="ECO:0000313" key="9">
    <source>
        <dbReference type="Proteomes" id="UP001144204"/>
    </source>
</evidence>
<dbReference type="RefSeq" id="WP_373876897.1">
    <property type="nucleotide sequence ID" value="NZ_BRPL01000002.1"/>
</dbReference>
<protein>
    <recommendedName>
        <fullName evidence="5">Ribosome-recycling factor</fullName>
        <shortName evidence="5">RRF</shortName>
    </recommendedName>
    <alternativeName>
        <fullName evidence="5">Ribosome-releasing factor</fullName>
    </alternativeName>
</protein>
<comment type="similarity">
    <text evidence="2 5">Belongs to the RRF family.</text>
</comment>
<dbReference type="PANTHER" id="PTHR20982">
    <property type="entry name" value="RIBOSOME RECYCLING FACTOR"/>
    <property type="match status" value="1"/>
</dbReference>
<dbReference type="CDD" id="cd00520">
    <property type="entry name" value="RRF"/>
    <property type="match status" value="1"/>
</dbReference>
<sequence length="187" mass="20689">MINSNNVIQDTKKKMKKAQNVLSENLGKIRAGRANASILSDVMVNYYGAPTPLNQVASIKIPEPRVIMVTPYDKGSMDDVVKGILKADIGINPANDGDVIRLVIPQLTEERRNELAKKVKAVGEESKVAVRNVRREAMDDAKKGNSDDDLTDDEEYNLEQQIQKLTDQAINGVEKIVSDKEKDIKGN</sequence>
<gene>
    <name evidence="5 8" type="primary">frr</name>
    <name evidence="8" type="ORF">WR164_09320</name>
</gene>
<feature type="compositionally biased region" description="Basic and acidic residues" evidence="6">
    <location>
        <begin position="133"/>
        <end position="146"/>
    </location>
</feature>
<dbReference type="GO" id="GO:0006415">
    <property type="term" value="P:translational termination"/>
    <property type="evidence" value="ECO:0007669"/>
    <property type="project" value="UniProtKB-UniRule"/>
</dbReference>
<dbReference type="HAMAP" id="MF_00040">
    <property type="entry name" value="RRF"/>
    <property type="match status" value="1"/>
</dbReference>
<dbReference type="InterPro" id="IPR036191">
    <property type="entry name" value="RRF_sf"/>
</dbReference>
<evidence type="ECO:0000256" key="3">
    <source>
        <dbReference type="ARBA" id="ARBA00022490"/>
    </source>
</evidence>
<evidence type="ECO:0000256" key="5">
    <source>
        <dbReference type="HAMAP-Rule" id="MF_00040"/>
    </source>
</evidence>
<dbReference type="NCBIfam" id="TIGR00496">
    <property type="entry name" value="frr"/>
    <property type="match status" value="1"/>
</dbReference>
<comment type="caution">
    <text evidence="8">The sequence shown here is derived from an EMBL/GenBank/DDBJ whole genome shotgun (WGS) entry which is preliminary data.</text>
</comment>
<dbReference type="AlphaFoldDB" id="A0A9W6B1J1"/>
<comment type="function">
    <text evidence="5">Responsible for the release of ribosomes from messenger RNA at the termination of protein biosynthesis. May increase the efficiency of translation by recycling ribosomes from one round of translation to another.</text>
</comment>
<feature type="region of interest" description="Disordered" evidence="6">
    <location>
        <begin position="133"/>
        <end position="155"/>
    </location>
</feature>
<dbReference type="Pfam" id="PF01765">
    <property type="entry name" value="RRF"/>
    <property type="match status" value="1"/>
</dbReference>
<dbReference type="SUPFAM" id="SSF55194">
    <property type="entry name" value="Ribosome recycling factor, RRF"/>
    <property type="match status" value="1"/>
</dbReference>
<proteinExistence type="inferred from homology"/>
<dbReference type="PANTHER" id="PTHR20982:SF3">
    <property type="entry name" value="MITOCHONDRIAL RIBOSOME RECYCLING FACTOR PSEUDO 1"/>
    <property type="match status" value="1"/>
</dbReference>
<name>A0A9W6B1J1_9LACO</name>
<keyword evidence="9" id="KW-1185">Reference proteome</keyword>
<reference evidence="8" key="2">
    <citation type="journal article" date="2023" name="PLoS ONE">
        <title>Philodulcilactobacillus myokoensis gen. nov., sp. nov., a fructophilic, acidophilic, and agar-phobic lactic acid bacterium isolated from fermented vegetable extracts.</title>
        <authorList>
            <person name="Kouya T."/>
            <person name="Ishiyama Y."/>
            <person name="Ohashi S."/>
            <person name="Kumakubo R."/>
            <person name="Yamazaki T."/>
            <person name="Otaki T."/>
        </authorList>
    </citation>
    <scope>NUCLEOTIDE SEQUENCE</scope>
    <source>
        <strain evidence="8">WR16-4</strain>
    </source>
</reference>
<keyword evidence="3 5" id="KW-0963">Cytoplasm</keyword>
<evidence type="ECO:0000259" key="7">
    <source>
        <dbReference type="Pfam" id="PF01765"/>
    </source>
</evidence>
<dbReference type="InterPro" id="IPR002661">
    <property type="entry name" value="Ribosome_recyc_fac"/>
</dbReference>
<dbReference type="FunFam" id="1.10.132.20:FF:000001">
    <property type="entry name" value="Ribosome-recycling factor"/>
    <property type="match status" value="1"/>
</dbReference>
<organism evidence="8 9">
    <name type="scientific">Philodulcilactobacillus myokoensis</name>
    <dbReference type="NCBI Taxonomy" id="2929573"/>
    <lineage>
        <taxon>Bacteria</taxon>
        <taxon>Bacillati</taxon>
        <taxon>Bacillota</taxon>
        <taxon>Bacilli</taxon>
        <taxon>Lactobacillales</taxon>
        <taxon>Lactobacillaceae</taxon>
        <taxon>Philodulcilactobacillus</taxon>
    </lineage>
</organism>
<keyword evidence="4 5" id="KW-0648">Protein biosynthesis</keyword>
<comment type="subcellular location">
    <subcellularLocation>
        <location evidence="1 5">Cytoplasm</location>
    </subcellularLocation>
</comment>
<reference evidence="8" key="1">
    <citation type="submission" date="2022-07" db="EMBL/GenBank/DDBJ databases">
        <authorList>
            <person name="Kouya T."/>
            <person name="Ishiyama Y."/>
        </authorList>
    </citation>
    <scope>NUCLEOTIDE SEQUENCE</scope>
    <source>
        <strain evidence="8">WR16-4</strain>
    </source>
</reference>
<dbReference type="InterPro" id="IPR023584">
    <property type="entry name" value="Ribosome_recyc_fac_dom"/>
</dbReference>
<dbReference type="Gene3D" id="1.10.132.20">
    <property type="entry name" value="Ribosome-recycling factor"/>
    <property type="match status" value="1"/>
</dbReference>
<evidence type="ECO:0000256" key="2">
    <source>
        <dbReference type="ARBA" id="ARBA00005912"/>
    </source>
</evidence>
<evidence type="ECO:0000313" key="8">
    <source>
        <dbReference type="EMBL" id="GLB46953.1"/>
    </source>
</evidence>